<dbReference type="RefSeq" id="WP_203094567.1">
    <property type="nucleotide sequence ID" value="NZ_JAESPH010000024.1"/>
</dbReference>
<gene>
    <name evidence="2" type="ORF">JNB19_14555</name>
</gene>
<comment type="caution">
    <text evidence="2">The sequence shown here is derived from an EMBL/GenBank/DDBJ whole genome shotgun (WGS) entry which is preliminary data.</text>
</comment>
<accession>A0ABS1YZW1</accession>
<proteinExistence type="predicted"/>
<dbReference type="InterPro" id="IPR046909">
    <property type="entry name" value="cREC_REC"/>
</dbReference>
<feature type="domain" description="Cyclic-phosphate processing Receiver" evidence="1">
    <location>
        <begin position="1"/>
        <end position="89"/>
    </location>
</feature>
<reference evidence="2 3" key="1">
    <citation type="submission" date="2021-01" db="EMBL/GenBank/DDBJ databases">
        <title>Evidence that Capnocytophaga endodontalis is a later homotypic synonym for Capnocytophaga genospecies AHN8471, and request for opinion on proposed recognition of strain AHN8471 as type strain of the species.</title>
        <authorList>
            <person name="Nicholson A.C."/>
            <person name="Hopper C.L."/>
            <person name="Gulvik C.A."/>
            <person name="Mcquiston J.R."/>
            <person name="Lau E.F."/>
        </authorList>
    </citation>
    <scope>NUCLEOTIDE SEQUENCE [LARGE SCALE GENOMIC DNA]</scope>
    <source>
        <strain evidence="2 3">AHN9576</strain>
    </source>
</reference>
<keyword evidence="3" id="KW-1185">Reference proteome</keyword>
<organism evidence="2 3">
    <name type="scientific">Capnocytophaga genosp. AHN8471</name>
    <dbReference type="NCBI Taxonomy" id="327574"/>
    <lineage>
        <taxon>Bacteria</taxon>
        <taxon>Pseudomonadati</taxon>
        <taxon>Bacteroidota</taxon>
        <taxon>Flavobacteriia</taxon>
        <taxon>Flavobacteriales</taxon>
        <taxon>Flavobacteriaceae</taxon>
        <taxon>Capnocytophaga</taxon>
    </lineage>
</organism>
<name>A0ABS1YZW1_9FLAO</name>
<sequence length="101" mass="11769">MNLYLDDLRPTPEGFERVYSYTDFVAYLKCKGLPDFISFDHDLGEEFSGYDCAKYLLDYCLDHQLPLPDFAVHSQNPVGKENIERLLNNFKEQQKTILNAI</sequence>
<dbReference type="Proteomes" id="UP000603506">
    <property type="component" value="Unassembled WGS sequence"/>
</dbReference>
<protein>
    <recommendedName>
        <fullName evidence="1">Cyclic-phosphate processing Receiver domain-containing protein</fullName>
    </recommendedName>
</protein>
<evidence type="ECO:0000313" key="3">
    <source>
        <dbReference type="Proteomes" id="UP000603506"/>
    </source>
</evidence>
<evidence type="ECO:0000259" key="1">
    <source>
        <dbReference type="Pfam" id="PF20274"/>
    </source>
</evidence>
<evidence type="ECO:0000313" key="2">
    <source>
        <dbReference type="EMBL" id="MBM0651953.1"/>
    </source>
</evidence>
<dbReference type="Pfam" id="PF20274">
    <property type="entry name" value="cREC_REC"/>
    <property type="match status" value="1"/>
</dbReference>
<dbReference type="EMBL" id="JAEUAH010000032">
    <property type="protein sequence ID" value="MBM0651953.1"/>
    <property type="molecule type" value="Genomic_DNA"/>
</dbReference>